<reference evidence="1" key="1">
    <citation type="submission" date="2014-01" db="EMBL/GenBank/DDBJ databases">
        <authorList>
            <person name="Brown-Elliot B."/>
            <person name="Wallace R."/>
            <person name="Lenaerts A."/>
            <person name="Ordway D."/>
            <person name="DeGroote M.A."/>
            <person name="Parker T."/>
            <person name="Sizemore C."/>
            <person name="Tallon L.J."/>
            <person name="Sadzewicz L.K."/>
            <person name="Sengamalay N."/>
            <person name="Fraser C.M."/>
            <person name="Hine E."/>
            <person name="Shefchek K.A."/>
            <person name="Das S.P."/>
            <person name="Tettelin H."/>
        </authorList>
    </citation>
    <scope>NUCLEOTIDE SEQUENCE [LARGE SCALE GENOMIC DNA]</scope>
    <source>
        <strain evidence="1">4042</strain>
    </source>
</reference>
<accession>X8BF77</accession>
<name>X8BF77_MYCXE</name>
<gene>
    <name evidence="1" type="ORF">I553_6389</name>
</gene>
<dbReference type="EMBL" id="JAOB01000042">
    <property type="protein sequence ID" value="EUA42529.1"/>
    <property type="molecule type" value="Genomic_DNA"/>
</dbReference>
<organism evidence="1">
    <name type="scientific">Mycobacterium xenopi 4042</name>
    <dbReference type="NCBI Taxonomy" id="1299334"/>
    <lineage>
        <taxon>Bacteria</taxon>
        <taxon>Bacillati</taxon>
        <taxon>Actinomycetota</taxon>
        <taxon>Actinomycetes</taxon>
        <taxon>Mycobacteriales</taxon>
        <taxon>Mycobacteriaceae</taxon>
        <taxon>Mycobacterium</taxon>
    </lineage>
</organism>
<comment type="caution">
    <text evidence="1">The sequence shown here is derived from an EMBL/GenBank/DDBJ whole genome shotgun (WGS) entry which is preliminary data.</text>
</comment>
<dbReference type="AlphaFoldDB" id="X8BF77"/>
<evidence type="ECO:0000313" key="1">
    <source>
        <dbReference type="EMBL" id="EUA42529.1"/>
    </source>
</evidence>
<proteinExistence type="predicted"/>
<dbReference type="PATRIC" id="fig|1299334.3.peg.4552"/>
<sequence>MSRHVCRSAQWRRRETAMKGCIIAGAAALLMAASLVVSAPSARAGCLYGGPFSASAMDPSSLTAPGNVAWWSPAWSQRS</sequence>
<protein>
    <submittedName>
        <fullName evidence="1">Uncharacterized protein</fullName>
    </submittedName>
</protein>